<dbReference type="AlphaFoldDB" id="A0A453D056"/>
<dbReference type="EnsemblPlants" id="AET2Gv21035100.3">
    <property type="protein sequence ID" value="AET2Gv21035100.3"/>
    <property type="gene ID" value="AET2Gv21035100"/>
</dbReference>
<name>A0A453D056_AEGTS</name>
<dbReference type="Proteomes" id="UP000015105">
    <property type="component" value="Chromosome 2D"/>
</dbReference>
<keyword evidence="2" id="KW-1185">Reference proteome</keyword>
<dbReference type="Gramene" id="AET2Gv21035100.3">
    <property type="protein sequence ID" value="AET2Gv21035100.3"/>
    <property type="gene ID" value="AET2Gv21035100"/>
</dbReference>
<evidence type="ECO:0000313" key="2">
    <source>
        <dbReference type="Proteomes" id="UP000015105"/>
    </source>
</evidence>
<proteinExistence type="predicted"/>
<sequence>RSTRGIQFLVRCVSSYQWTSSASGYPFINVHHVVFAPFPASSTAIIIQHLLITKLSCLMSEQRYPETSAPSESCPFTCHTGPFELLGACCLLLEAGLGMLASFLRDIL</sequence>
<evidence type="ECO:0000313" key="1">
    <source>
        <dbReference type="EnsemblPlants" id="AET2Gv21035100.3"/>
    </source>
</evidence>
<reference evidence="1" key="5">
    <citation type="journal article" date="2021" name="G3 (Bethesda)">
        <title>Aegilops tauschii genome assembly Aet v5.0 features greater sequence contiguity and improved annotation.</title>
        <authorList>
            <person name="Wang L."/>
            <person name="Zhu T."/>
            <person name="Rodriguez J.C."/>
            <person name="Deal K.R."/>
            <person name="Dubcovsky J."/>
            <person name="McGuire P.E."/>
            <person name="Lux T."/>
            <person name="Spannagl M."/>
            <person name="Mayer K.F.X."/>
            <person name="Baldrich P."/>
            <person name="Meyers B.C."/>
            <person name="Huo N."/>
            <person name="Gu Y.Q."/>
            <person name="Zhou H."/>
            <person name="Devos K.M."/>
            <person name="Bennetzen J.L."/>
            <person name="Unver T."/>
            <person name="Budak H."/>
            <person name="Gulick P.J."/>
            <person name="Galiba G."/>
            <person name="Kalapos B."/>
            <person name="Nelson D.R."/>
            <person name="Li P."/>
            <person name="You F.M."/>
            <person name="Luo M.C."/>
            <person name="Dvorak J."/>
        </authorList>
    </citation>
    <scope>NUCLEOTIDE SEQUENCE [LARGE SCALE GENOMIC DNA]</scope>
    <source>
        <strain evidence="1">cv. AL8/78</strain>
    </source>
</reference>
<accession>A0A453D056</accession>
<reference evidence="1" key="3">
    <citation type="journal article" date="2017" name="Nature">
        <title>Genome sequence of the progenitor of the wheat D genome Aegilops tauschii.</title>
        <authorList>
            <person name="Luo M.C."/>
            <person name="Gu Y.Q."/>
            <person name="Puiu D."/>
            <person name="Wang H."/>
            <person name="Twardziok S.O."/>
            <person name="Deal K.R."/>
            <person name="Huo N."/>
            <person name="Zhu T."/>
            <person name="Wang L."/>
            <person name="Wang Y."/>
            <person name="McGuire P.E."/>
            <person name="Liu S."/>
            <person name="Long H."/>
            <person name="Ramasamy R.K."/>
            <person name="Rodriguez J.C."/>
            <person name="Van S.L."/>
            <person name="Yuan L."/>
            <person name="Wang Z."/>
            <person name="Xia Z."/>
            <person name="Xiao L."/>
            <person name="Anderson O.D."/>
            <person name="Ouyang S."/>
            <person name="Liang Y."/>
            <person name="Zimin A.V."/>
            <person name="Pertea G."/>
            <person name="Qi P."/>
            <person name="Bennetzen J.L."/>
            <person name="Dai X."/>
            <person name="Dawson M.W."/>
            <person name="Muller H.G."/>
            <person name="Kugler K."/>
            <person name="Rivarola-Duarte L."/>
            <person name="Spannagl M."/>
            <person name="Mayer K.F.X."/>
            <person name="Lu F.H."/>
            <person name="Bevan M.W."/>
            <person name="Leroy P."/>
            <person name="Li P."/>
            <person name="You F.M."/>
            <person name="Sun Q."/>
            <person name="Liu Z."/>
            <person name="Lyons E."/>
            <person name="Wicker T."/>
            <person name="Salzberg S.L."/>
            <person name="Devos K.M."/>
            <person name="Dvorak J."/>
        </authorList>
    </citation>
    <scope>NUCLEOTIDE SEQUENCE [LARGE SCALE GENOMIC DNA]</scope>
    <source>
        <strain evidence="1">cv. AL8/78</strain>
    </source>
</reference>
<reference evidence="1" key="4">
    <citation type="submission" date="2019-03" db="UniProtKB">
        <authorList>
            <consortium name="EnsemblPlants"/>
        </authorList>
    </citation>
    <scope>IDENTIFICATION</scope>
</reference>
<protein>
    <submittedName>
        <fullName evidence="1">Uncharacterized protein</fullName>
    </submittedName>
</protein>
<reference evidence="2" key="2">
    <citation type="journal article" date="2017" name="Nat. Plants">
        <title>The Aegilops tauschii genome reveals multiple impacts of transposons.</title>
        <authorList>
            <person name="Zhao G."/>
            <person name="Zou C."/>
            <person name="Li K."/>
            <person name="Wang K."/>
            <person name="Li T."/>
            <person name="Gao L."/>
            <person name="Zhang X."/>
            <person name="Wang H."/>
            <person name="Yang Z."/>
            <person name="Liu X."/>
            <person name="Jiang W."/>
            <person name="Mao L."/>
            <person name="Kong X."/>
            <person name="Jiao Y."/>
            <person name="Jia J."/>
        </authorList>
    </citation>
    <scope>NUCLEOTIDE SEQUENCE [LARGE SCALE GENOMIC DNA]</scope>
    <source>
        <strain evidence="2">cv. AL8/78</strain>
    </source>
</reference>
<organism evidence="1 2">
    <name type="scientific">Aegilops tauschii subsp. strangulata</name>
    <name type="common">Goatgrass</name>
    <dbReference type="NCBI Taxonomy" id="200361"/>
    <lineage>
        <taxon>Eukaryota</taxon>
        <taxon>Viridiplantae</taxon>
        <taxon>Streptophyta</taxon>
        <taxon>Embryophyta</taxon>
        <taxon>Tracheophyta</taxon>
        <taxon>Spermatophyta</taxon>
        <taxon>Magnoliopsida</taxon>
        <taxon>Liliopsida</taxon>
        <taxon>Poales</taxon>
        <taxon>Poaceae</taxon>
        <taxon>BOP clade</taxon>
        <taxon>Pooideae</taxon>
        <taxon>Triticodae</taxon>
        <taxon>Triticeae</taxon>
        <taxon>Triticinae</taxon>
        <taxon>Aegilops</taxon>
    </lineage>
</organism>
<reference evidence="2" key="1">
    <citation type="journal article" date="2014" name="Science">
        <title>Ancient hybridizations among the ancestral genomes of bread wheat.</title>
        <authorList>
            <consortium name="International Wheat Genome Sequencing Consortium,"/>
            <person name="Marcussen T."/>
            <person name="Sandve S.R."/>
            <person name="Heier L."/>
            <person name="Spannagl M."/>
            <person name="Pfeifer M."/>
            <person name="Jakobsen K.S."/>
            <person name="Wulff B.B."/>
            <person name="Steuernagel B."/>
            <person name="Mayer K.F."/>
            <person name="Olsen O.A."/>
        </authorList>
    </citation>
    <scope>NUCLEOTIDE SEQUENCE [LARGE SCALE GENOMIC DNA]</scope>
    <source>
        <strain evidence="2">cv. AL8/78</strain>
    </source>
</reference>